<feature type="compositionally biased region" description="Low complexity" evidence="1">
    <location>
        <begin position="184"/>
        <end position="201"/>
    </location>
</feature>
<feature type="region of interest" description="Disordered" evidence="1">
    <location>
        <begin position="1"/>
        <end position="24"/>
    </location>
</feature>
<dbReference type="CDD" id="cd17470">
    <property type="entry name" value="T3SS_Flik_C"/>
    <property type="match status" value="1"/>
</dbReference>
<dbReference type="Pfam" id="PF02120">
    <property type="entry name" value="Flg_hook"/>
    <property type="match status" value="1"/>
</dbReference>
<keyword evidence="3" id="KW-0282">Flagellum</keyword>
<feature type="region of interest" description="Disordered" evidence="1">
    <location>
        <begin position="59"/>
        <end position="100"/>
    </location>
</feature>
<dbReference type="InterPro" id="IPR038610">
    <property type="entry name" value="FliK-like_C_sf"/>
</dbReference>
<protein>
    <submittedName>
        <fullName evidence="3">Flagellar hook-length control protein FliK</fullName>
    </submittedName>
</protein>
<dbReference type="RefSeq" id="WP_111880043.1">
    <property type="nucleotide sequence ID" value="NZ_CBCSGC010000044.1"/>
</dbReference>
<feature type="domain" description="Flagellar hook-length control protein-like C-terminal" evidence="2">
    <location>
        <begin position="272"/>
        <end position="352"/>
    </location>
</feature>
<dbReference type="PANTHER" id="PTHR37533:SF2">
    <property type="entry name" value="FLAGELLAR HOOK-LENGTH CONTROL PROTEIN"/>
    <property type="match status" value="1"/>
</dbReference>
<dbReference type="InterPro" id="IPR052563">
    <property type="entry name" value="FliK"/>
</dbReference>
<feature type="region of interest" description="Disordered" evidence="1">
    <location>
        <begin position="234"/>
        <end position="258"/>
    </location>
</feature>
<keyword evidence="4" id="KW-1185">Reference proteome</keyword>
<dbReference type="InterPro" id="IPR021136">
    <property type="entry name" value="Flagellar_hook_control-like_C"/>
</dbReference>
<dbReference type="EMBL" id="QLTA01000042">
    <property type="protein sequence ID" value="RAR76845.1"/>
    <property type="molecule type" value="Genomic_DNA"/>
</dbReference>
<feature type="region of interest" description="Disordered" evidence="1">
    <location>
        <begin position="167"/>
        <end position="213"/>
    </location>
</feature>
<organism evidence="3 4">
    <name type="scientific">Paracidovorax anthurii</name>
    <dbReference type="NCBI Taxonomy" id="78229"/>
    <lineage>
        <taxon>Bacteria</taxon>
        <taxon>Pseudomonadati</taxon>
        <taxon>Pseudomonadota</taxon>
        <taxon>Betaproteobacteria</taxon>
        <taxon>Burkholderiales</taxon>
        <taxon>Comamonadaceae</taxon>
        <taxon>Paracidovorax</taxon>
    </lineage>
</organism>
<proteinExistence type="predicted"/>
<gene>
    <name evidence="3" type="ORF">AX018_104227</name>
</gene>
<keyword evidence="3" id="KW-0969">Cilium</keyword>
<evidence type="ECO:0000256" key="1">
    <source>
        <dbReference type="SAM" id="MobiDB-lite"/>
    </source>
</evidence>
<dbReference type="OrthoDB" id="1792985at2"/>
<evidence type="ECO:0000259" key="2">
    <source>
        <dbReference type="Pfam" id="PF02120"/>
    </source>
</evidence>
<dbReference type="AlphaFoldDB" id="A0A328YVI5"/>
<feature type="region of interest" description="Disordered" evidence="1">
    <location>
        <begin position="345"/>
        <end position="390"/>
    </location>
</feature>
<evidence type="ECO:0000313" key="3">
    <source>
        <dbReference type="EMBL" id="RAR76845.1"/>
    </source>
</evidence>
<evidence type="ECO:0000313" key="4">
    <source>
        <dbReference type="Proteomes" id="UP000248856"/>
    </source>
</evidence>
<accession>A0A328YVI5</accession>
<dbReference type="PANTHER" id="PTHR37533">
    <property type="entry name" value="FLAGELLAR HOOK-LENGTH CONTROL PROTEIN"/>
    <property type="match status" value="1"/>
</dbReference>
<sequence>MTLAAPISLATAPATADAAPGRPLPGIDWAAPAALFPQGAGDAAQPLLFDPQWLDAALPPGLAEPALPADGPAAPAAGTDEAATPADASGSPTAPGAPVPADGTALLQALAPVLNVVLAQWQSTQPSQMPGGTAAQAPETASALLRAPAPAAPLAALWTQPAALAAAPGIGDKPSTPGGVDGLSSPPQAAPSPEAAAPDTAQHADADARTSPAAMALRAATAWVEDGAAPSSMAATARGHAAEGTSATGGSTHAGAAEPGAARHALVQALGERIKVQWGHGSERAVIRLDPPMMGSLEIVIRHEGGALQIQMTASHDGVARQLAQLSDTLRQDLVQRQFGDVSVQVSTSAGRDGTGRQRSGDGAAPDEDTPGQALAEAGTPDAPVRFTLA</sequence>
<feature type="compositionally biased region" description="Low complexity" evidence="1">
    <location>
        <begin position="10"/>
        <end position="20"/>
    </location>
</feature>
<comment type="caution">
    <text evidence="3">The sequence shown here is derived from an EMBL/GenBank/DDBJ whole genome shotgun (WGS) entry which is preliminary data.</text>
</comment>
<feature type="compositionally biased region" description="Low complexity" evidence="1">
    <location>
        <begin position="59"/>
        <end position="88"/>
    </location>
</feature>
<dbReference type="Gene3D" id="3.30.750.140">
    <property type="match status" value="1"/>
</dbReference>
<dbReference type="Proteomes" id="UP000248856">
    <property type="component" value="Unassembled WGS sequence"/>
</dbReference>
<reference evidence="3 4" key="1">
    <citation type="submission" date="2018-06" db="EMBL/GenBank/DDBJ databases">
        <title>Genomic Encyclopedia of Archaeal and Bacterial Type Strains, Phase II (KMG-II): from individual species to whole genera.</title>
        <authorList>
            <person name="Goeker M."/>
        </authorList>
    </citation>
    <scope>NUCLEOTIDE SEQUENCE [LARGE SCALE GENOMIC DNA]</scope>
    <source>
        <strain evidence="3 4">CFPB 3232</strain>
    </source>
</reference>
<feature type="compositionally biased region" description="Low complexity" evidence="1">
    <location>
        <begin position="242"/>
        <end position="258"/>
    </location>
</feature>
<keyword evidence="3" id="KW-0966">Cell projection</keyword>
<name>A0A328YVI5_9BURK</name>